<dbReference type="GO" id="GO:0000992">
    <property type="term" value="F:RNA polymerase III cis-regulatory region sequence-specific DNA binding"/>
    <property type="evidence" value="ECO:0007669"/>
    <property type="project" value="UniProtKB-ARBA"/>
</dbReference>
<dbReference type="InterPro" id="IPR012295">
    <property type="entry name" value="TBP_dom_sf"/>
</dbReference>
<comment type="similarity">
    <text evidence="2">Belongs to the TBP family.</text>
</comment>
<dbReference type="Pfam" id="PF00352">
    <property type="entry name" value="TBP"/>
    <property type="match status" value="2"/>
</dbReference>
<evidence type="ECO:0000256" key="11">
    <source>
        <dbReference type="ARBA" id="ARBA00042691"/>
    </source>
</evidence>
<keyword evidence="5" id="KW-0804">Transcription</keyword>
<protein>
    <recommendedName>
        <fullName evidence="3">TATA-box-binding protein</fullName>
    </recommendedName>
    <alternativeName>
        <fullName evidence="7">TATA sequence-binding protein</fullName>
    </alternativeName>
    <alternativeName>
        <fullName evidence="10">TATA-binding factor</fullName>
    </alternativeName>
    <alternativeName>
        <fullName evidence="8">TATA-box factor</fullName>
    </alternativeName>
    <alternativeName>
        <fullName evidence="11">Transcription initiation factor TFIID TBP subunit</fullName>
    </alternativeName>
</protein>
<dbReference type="GO" id="GO:0006352">
    <property type="term" value="P:DNA-templated transcription initiation"/>
    <property type="evidence" value="ECO:0007669"/>
    <property type="project" value="InterPro"/>
</dbReference>
<dbReference type="GO" id="GO:0001092">
    <property type="term" value="F:TFIIA-class transcription factor complex binding"/>
    <property type="evidence" value="ECO:0007669"/>
    <property type="project" value="UniProtKB-ARBA"/>
</dbReference>
<dbReference type="PANTHER" id="PTHR10126">
    <property type="entry name" value="TATA-BOX BINDING PROTEIN"/>
    <property type="match status" value="1"/>
</dbReference>
<comment type="caution">
    <text evidence="12">The sequence shown here is derived from an EMBL/GenBank/DDBJ whole genome shotgun (WGS) entry which is preliminary data.</text>
</comment>
<evidence type="ECO:0000256" key="7">
    <source>
        <dbReference type="ARBA" id="ARBA00030739"/>
    </source>
</evidence>
<organism evidence="12">
    <name type="scientific">Menopon gallinae</name>
    <name type="common">poultry shaft louse</name>
    <dbReference type="NCBI Taxonomy" id="328185"/>
    <lineage>
        <taxon>Eukaryota</taxon>
        <taxon>Metazoa</taxon>
        <taxon>Ecdysozoa</taxon>
        <taxon>Arthropoda</taxon>
        <taxon>Hexapoda</taxon>
        <taxon>Insecta</taxon>
        <taxon>Pterygota</taxon>
        <taxon>Neoptera</taxon>
        <taxon>Paraneoptera</taxon>
        <taxon>Psocodea</taxon>
        <taxon>Troctomorpha</taxon>
        <taxon>Phthiraptera</taxon>
        <taxon>Amblycera</taxon>
        <taxon>Menoponidae</taxon>
        <taxon>Menopon</taxon>
    </lineage>
</organism>
<dbReference type="CDD" id="cd04516">
    <property type="entry name" value="TBP_eukaryotes"/>
    <property type="match status" value="1"/>
</dbReference>
<evidence type="ECO:0000256" key="5">
    <source>
        <dbReference type="ARBA" id="ARBA00023163"/>
    </source>
</evidence>
<gene>
    <name evidence="12" type="ORF">PYX00_009726</name>
</gene>
<evidence type="ECO:0000313" key="12">
    <source>
        <dbReference type="EMBL" id="KAL0267468.1"/>
    </source>
</evidence>
<accession>A0AAW2HD69</accession>
<evidence type="ECO:0000256" key="9">
    <source>
        <dbReference type="ARBA" id="ARBA00037612"/>
    </source>
</evidence>
<dbReference type="GO" id="GO:0042797">
    <property type="term" value="P:tRNA transcription by RNA polymerase III"/>
    <property type="evidence" value="ECO:0007669"/>
    <property type="project" value="UniProtKB-ARBA"/>
</dbReference>
<sequence length="234" mass="26109">MAQENNKSSEPQESPLTLLLKSPQKFAAPVRCQTPLGLPQSSITAVPPSSLSLESRPIITLQNVVATVNLVSELDLRKINFCTRNAEYNPSRFKGLVMRIREPKTTALIFRSGKVVVTGARSEAAALLAARKYARIIQKLGFPVKFCDFKVQNIVGTCDVRFPIKLESLNQSHGQFSRYEPELFPALVYRLVNPRVVLLIFVNGKIVLTGARTKQEIQKALDSMLPTLKSFRKQ</sequence>
<evidence type="ECO:0000256" key="6">
    <source>
        <dbReference type="ARBA" id="ARBA00023242"/>
    </source>
</evidence>
<dbReference type="PRINTS" id="PR00686">
    <property type="entry name" value="TIFACTORIID"/>
</dbReference>
<evidence type="ECO:0000256" key="4">
    <source>
        <dbReference type="ARBA" id="ARBA00023125"/>
    </source>
</evidence>
<dbReference type="Gene3D" id="3.30.310.10">
    <property type="entry name" value="TATA-Binding Protein"/>
    <property type="match status" value="2"/>
</dbReference>
<reference evidence="12" key="1">
    <citation type="journal article" date="2024" name="Gigascience">
        <title>Chromosome-level genome of the poultry shaft louse Menopon gallinae provides insight into the host-switching and adaptive evolution of parasitic lice.</title>
        <authorList>
            <person name="Xu Y."/>
            <person name="Ma L."/>
            <person name="Liu S."/>
            <person name="Liang Y."/>
            <person name="Liu Q."/>
            <person name="He Z."/>
            <person name="Tian L."/>
            <person name="Duan Y."/>
            <person name="Cai W."/>
            <person name="Li H."/>
            <person name="Song F."/>
        </authorList>
    </citation>
    <scope>NUCLEOTIDE SEQUENCE</scope>
    <source>
        <strain evidence="12">Cailab_2023a</strain>
    </source>
</reference>
<evidence type="ECO:0000256" key="2">
    <source>
        <dbReference type="ARBA" id="ARBA00005560"/>
    </source>
</evidence>
<dbReference type="EMBL" id="JARGDH010000005">
    <property type="protein sequence ID" value="KAL0267468.1"/>
    <property type="molecule type" value="Genomic_DNA"/>
</dbReference>
<dbReference type="InterPro" id="IPR033710">
    <property type="entry name" value="TBP_eukaryotic"/>
</dbReference>
<keyword evidence="4" id="KW-0238">DNA-binding</keyword>
<dbReference type="HAMAP" id="MF_00408">
    <property type="entry name" value="TATA_bind_prot_arch"/>
    <property type="match status" value="1"/>
</dbReference>
<name>A0AAW2HD69_9NEOP</name>
<proteinExistence type="inferred from homology"/>
<dbReference type="FunFam" id="3.30.310.10:FF:000002">
    <property type="entry name" value="TATA-box-binding protein 2"/>
    <property type="match status" value="1"/>
</dbReference>
<dbReference type="PROSITE" id="PS00351">
    <property type="entry name" value="TFIID"/>
    <property type="match status" value="1"/>
</dbReference>
<comment type="subcellular location">
    <subcellularLocation>
        <location evidence="1">Nucleus</location>
    </subcellularLocation>
</comment>
<evidence type="ECO:0000256" key="10">
    <source>
        <dbReference type="ARBA" id="ARBA00042653"/>
    </source>
</evidence>
<dbReference type="InterPro" id="IPR030491">
    <property type="entry name" value="TBP_CS"/>
</dbReference>
<comment type="function">
    <text evidence="9">General transcription factor that functions at the core of the DNA-binding multiprotein factor TFIID. Binding of TFIID to the TATA box is the initial transcriptional step of the pre-initiation complex (PIC), playing a role in the activation of eukaryotic genes transcribed by RNA polymerase II.</text>
</comment>
<keyword evidence="6" id="KW-0539">Nucleus</keyword>
<dbReference type="AlphaFoldDB" id="A0AAW2HD69"/>
<evidence type="ECO:0000256" key="3">
    <source>
        <dbReference type="ARBA" id="ARBA00021962"/>
    </source>
</evidence>
<evidence type="ECO:0000256" key="8">
    <source>
        <dbReference type="ARBA" id="ARBA00033017"/>
    </source>
</evidence>
<dbReference type="GO" id="GO:0000978">
    <property type="term" value="F:RNA polymerase II cis-regulatory region sequence-specific DNA binding"/>
    <property type="evidence" value="ECO:0007669"/>
    <property type="project" value="UniProtKB-ARBA"/>
</dbReference>
<dbReference type="FunFam" id="3.30.310.10:FF:000001">
    <property type="entry name" value="TATA-box-binding protein 2"/>
    <property type="match status" value="1"/>
</dbReference>
<dbReference type="InterPro" id="IPR000814">
    <property type="entry name" value="TBP"/>
</dbReference>
<evidence type="ECO:0000256" key="1">
    <source>
        <dbReference type="ARBA" id="ARBA00004123"/>
    </source>
</evidence>
<dbReference type="GO" id="GO:0005634">
    <property type="term" value="C:nucleus"/>
    <property type="evidence" value="ECO:0007669"/>
    <property type="project" value="UniProtKB-SubCell"/>
</dbReference>
<dbReference type="SUPFAM" id="SSF55945">
    <property type="entry name" value="TATA-box binding protein-like"/>
    <property type="match status" value="2"/>
</dbReference>